<dbReference type="SMART" id="SM00355">
    <property type="entry name" value="ZnF_C2H2"/>
    <property type="match status" value="6"/>
</dbReference>
<dbReference type="EMBL" id="FJOG01000018">
    <property type="protein sequence ID" value="CZR61322.1"/>
    <property type="molecule type" value="Genomic_DNA"/>
</dbReference>
<evidence type="ECO:0000313" key="8">
    <source>
        <dbReference type="Proteomes" id="UP000184330"/>
    </source>
</evidence>
<feature type="compositionally biased region" description="Basic and acidic residues" evidence="5">
    <location>
        <begin position="407"/>
        <end position="418"/>
    </location>
</feature>
<dbReference type="AlphaFoldDB" id="A0A1L7X8I7"/>
<evidence type="ECO:0000256" key="2">
    <source>
        <dbReference type="ARBA" id="ARBA00022737"/>
    </source>
</evidence>
<dbReference type="InterPro" id="IPR001356">
    <property type="entry name" value="HD"/>
</dbReference>
<evidence type="ECO:0000256" key="3">
    <source>
        <dbReference type="ARBA" id="ARBA00022771"/>
    </source>
</evidence>
<dbReference type="PANTHER" id="PTHR24379">
    <property type="entry name" value="KRAB AND ZINC FINGER DOMAIN-CONTAINING"/>
    <property type="match status" value="1"/>
</dbReference>
<feature type="compositionally biased region" description="Basic and acidic residues" evidence="5">
    <location>
        <begin position="551"/>
        <end position="560"/>
    </location>
</feature>
<feature type="domain" description="C2H2-type" evidence="6">
    <location>
        <begin position="252"/>
        <end position="272"/>
    </location>
</feature>
<evidence type="ECO:0000313" key="7">
    <source>
        <dbReference type="EMBL" id="CZR61322.1"/>
    </source>
</evidence>
<accession>A0A1L7X8I7</accession>
<protein>
    <recommendedName>
        <fullName evidence="6">C2H2-type domain-containing protein</fullName>
    </recommendedName>
</protein>
<dbReference type="OrthoDB" id="6910977at2759"/>
<evidence type="ECO:0000256" key="1">
    <source>
        <dbReference type="ARBA" id="ARBA00022723"/>
    </source>
</evidence>
<keyword evidence="8" id="KW-1185">Reference proteome</keyword>
<feature type="compositionally biased region" description="Low complexity" evidence="5">
    <location>
        <begin position="120"/>
        <end position="131"/>
    </location>
</feature>
<feature type="compositionally biased region" description="Low complexity" evidence="5">
    <location>
        <begin position="81"/>
        <end position="110"/>
    </location>
</feature>
<dbReference type="Gene3D" id="3.30.160.60">
    <property type="entry name" value="Classic Zinc Finger"/>
    <property type="match status" value="1"/>
</dbReference>
<proteinExistence type="predicted"/>
<feature type="compositionally biased region" description="Basic and acidic residues" evidence="5">
    <location>
        <begin position="340"/>
        <end position="365"/>
    </location>
</feature>
<keyword evidence="1" id="KW-0479">Metal-binding</keyword>
<dbReference type="InterPro" id="IPR013087">
    <property type="entry name" value="Znf_C2H2_type"/>
</dbReference>
<dbReference type="PANTHER" id="PTHR24379:SF121">
    <property type="entry name" value="C2H2-TYPE DOMAIN-CONTAINING PROTEIN"/>
    <property type="match status" value="1"/>
</dbReference>
<feature type="compositionally biased region" description="Polar residues" evidence="5">
    <location>
        <begin position="144"/>
        <end position="155"/>
    </location>
</feature>
<feature type="region of interest" description="Disordered" evidence="5">
    <location>
        <begin position="315"/>
        <end position="371"/>
    </location>
</feature>
<feature type="region of interest" description="Disordered" evidence="5">
    <location>
        <begin position="528"/>
        <end position="560"/>
    </location>
</feature>
<keyword evidence="3" id="KW-0863">Zinc-finger</keyword>
<dbReference type="GO" id="GO:0008270">
    <property type="term" value="F:zinc ion binding"/>
    <property type="evidence" value="ECO:0007669"/>
    <property type="project" value="UniProtKB-KW"/>
</dbReference>
<feature type="region of interest" description="Disordered" evidence="5">
    <location>
        <begin position="386"/>
        <end position="418"/>
    </location>
</feature>
<dbReference type="STRING" id="576137.A0A1L7X8I7"/>
<keyword evidence="4" id="KW-0862">Zinc</keyword>
<dbReference type="PROSITE" id="PS00028">
    <property type="entry name" value="ZINC_FINGER_C2H2_1"/>
    <property type="match status" value="1"/>
</dbReference>
<dbReference type="GO" id="GO:0003677">
    <property type="term" value="F:DNA binding"/>
    <property type="evidence" value="ECO:0007669"/>
    <property type="project" value="InterPro"/>
</dbReference>
<name>A0A1L7X8I7_9HELO</name>
<organism evidence="7 8">
    <name type="scientific">Phialocephala subalpina</name>
    <dbReference type="NCBI Taxonomy" id="576137"/>
    <lineage>
        <taxon>Eukaryota</taxon>
        <taxon>Fungi</taxon>
        <taxon>Dikarya</taxon>
        <taxon>Ascomycota</taxon>
        <taxon>Pezizomycotina</taxon>
        <taxon>Leotiomycetes</taxon>
        <taxon>Helotiales</taxon>
        <taxon>Mollisiaceae</taxon>
        <taxon>Phialocephala</taxon>
        <taxon>Phialocephala fortinii species complex</taxon>
    </lineage>
</organism>
<gene>
    <name evidence="7" type="ORF">PAC_11218</name>
</gene>
<feature type="compositionally biased region" description="Polar residues" evidence="5">
    <location>
        <begin position="388"/>
        <end position="405"/>
    </location>
</feature>
<dbReference type="Proteomes" id="UP000184330">
    <property type="component" value="Unassembled WGS sequence"/>
</dbReference>
<dbReference type="InterPro" id="IPR036236">
    <property type="entry name" value="Znf_C2H2_sf"/>
</dbReference>
<feature type="region of interest" description="Disordered" evidence="5">
    <location>
        <begin position="73"/>
        <end position="166"/>
    </location>
</feature>
<evidence type="ECO:0000256" key="4">
    <source>
        <dbReference type="ARBA" id="ARBA00022833"/>
    </source>
</evidence>
<dbReference type="CDD" id="cd00086">
    <property type="entry name" value="homeodomain"/>
    <property type="match status" value="1"/>
</dbReference>
<evidence type="ECO:0000256" key="5">
    <source>
        <dbReference type="SAM" id="MobiDB-lite"/>
    </source>
</evidence>
<feature type="compositionally biased region" description="Low complexity" evidence="5">
    <location>
        <begin position="528"/>
        <end position="541"/>
    </location>
</feature>
<reference evidence="7 8" key="1">
    <citation type="submission" date="2016-03" db="EMBL/GenBank/DDBJ databases">
        <authorList>
            <person name="Ploux O."/>
        </authorList>
    </citation>
    <scope>NUCLEOTIDE SEQUENCE [LARGE SCALE GENOMIC DNA]</scope>
    <source>
        <strain evidence="7 8">UAMH 11012</strain>
    </source>
</reference>
<evidence type="ECO:0000259" key="6">
    <source>
        <dbReference type="PROSITE" id="PS00028"/>
    </source>
</evidence>
<dbReference type="SUPFAM" id="SSF57667">
    <property type="entry name" value="beta-beta-alpha zinc fingers"/>
    <property type="match status" value="1"/>
</dbReference>
<sequence>MHVAFNFPMSFRDRHHFLHDAYNSFQDPEEISAKRLESISQTVGLTMEEVMSWFVDEKSRRAKLLATHSQPENYAREFPLSPESMTSPESSTTATLTSSPTSPGSPRTFSGYQNIFSVLSSPTPSSQQRPSIAARGRRGRRPKTPSTHANLPSSSEPKRQKLSSQYPCTDCGKELLAERWSEHMKRVHFPDNVWECPKTNDKTRRPCCADPFYRSENFATHLNRVHQCAPDEVSQLKVSCKYAVSDFFHKICGICGDDLKSRDQSLDHIRDHFKEISQRPFPPTDLGASEWRENCGSDHVLQRGIHYRFMKQASQEASLNGGHGEDEGPDRPGPSQGDNHGCDTSRDQREGPKSNGDPSDKDYDAAQHNGPGATAAECLSICDILPTDPNTSNDTQVQSQPNPGGNTDDRLLEPPHQDPMEVESHFLGKPSYVMYDYSAHVWPHPGDPSFLEYTWQPSEIFQNESLSFVDPELRSSPSIVGHLHPQLAYPEESSLYPSPTPGFVYSSSASVRTGSNKGPYLYSPYPSLSSRPSLRSTTPYSAADDGNFSSEESHEKGRCPHPDCGKMFKDLKAHMLTHQNERPEKCPIATCDYSIKGFARKYDKNRHTLTHYRGTMVCGFCPGSGSPAEKSFNRADVFKRHLTSVHGVEQTPPNSRKKTTPHSTLVPKKLSGYAPDATGKCSTCSSTFENAQDFYEHLDDCVLRIVCQDLPSEYANAQTAHQKALGEYSRGQEATDVETPCNNLDNARVCGRVEGN</sequence>
<keyword evidence="2" id="KW-0677">Repeat</keyword>